<dbReference type="InterPro" id="IPR046335">
    <property type="entry name" value="LacI/GalR-like_sensor"/>
</dbReference>
<dbReference type="OrthoDB" id="742238at2"/>
<dbReference type="EMBL" id="FWXT01000001">
    <property type="protein sequence ID" value="SMC48285.1"/>
    <property type="molecule type" value="Genomic_DNA"/>
</dbReference>
<dbReference type="InterPro" id="IPR036388">
    <property type="entry name" value="WH-like_DNA-bd_sf"/>
</dbReference>
<evidence type="ECO:0000256" key="2">
    <source>
        <dbReference type="ARBA" id="ARBA00023125"/>
    </source>
</evidence>
<dbReference type="InterPro" id="IPR000524">
    <property type="entry name" value="Tscrpt_reg_HTH_GntR"/>
</dbReference>
<dbReference type="SUPFAM" id="SSF46785">
    <property type="entry name" value="Winged helix' DNA-binding domain"/>
    <property type="match status" value="1"/>
</dbReference>
<dbReference type="GO" id="GO:0003700">
    <property type="term" value="F:DNA-binding transcription factor activity"/>
    <property type="evidence" value="ECO:0007669"/>
    <property type="project" value="InterPro"/>
</dbReference>
<gene>
    <name evidence="6" type="ORF">SAMN04488524_0750</name>
</gene>
<keyword evidence="3" id="KW-0804">Transcription</keyword>
<keyword evidence="1" id="KW-0805">Transcription regulation</keyword>
<dbReference type="STRING" id="151894.SAMN04488524_0750"/>
<dbReference type="InterPro" id="IPR001763">
    <property type="entry name" value="Rhodanese-like_dom"/>
</dbReference>
<dbReference type="Proteomes" id="UP000192756">
    <property type="component" value="Unassembled WGS sequence"/>
</dbReference>
<sequence length="338" mass="38384">MGNTNAAIIKIDNALALPLYKQIVVSVYDAIADGRLKNGDILPSVNSIAAMHSLARGSIFKAYNELKTAGIIDSTPGKGYFVTSTNVQSKKNIFLLLSTFNPYREVLYNAFIEQIRNQATVDLYFHHHNISVFETLIKNHAAYYNTFVIMPEINKKTDGILKQLDPKKLYILDSGLNEFGSEYPCVCQNYEKDISGILKGHFERLKKYKRIILLFPDNIKTEGVVNGFKAVFKKTDFPAEVIRNTQEYELTQFDCCIIMDDIDLVKLMRSARKNKWKLGTDIGILSYNETPLKSIIADGITTITTDFEQMGKSMAEMVIKSKPKRIENPFLMIDRKSF</sequence>
<accession>A0A1W1ZI94</accession>
<name>A0A1W1ZI94_9SPHI</name>
<dbReference type="Pfam" id="PF00392">
    <property type="entry name" value="GntR"/>
    <property type="match status" value="1"/>
</dbReference>
<feature type="domain" description="Rhodanese" evidence="4">
    <location>
        <begin position="160"/>
        <end position="188"/>
    </location>
</feature>
<keyword evidence="7" id="KW-1185">Reference proteome</keyword>
<organism evidence="6 7">
    <name type="scientific">Pedobacter africanus</name>
    <dbReference type="NCBI Taxonomy" id="151894"/>
    <lineage>
        <taxon>Bacteria</taxon>
        <taxon>Pseudomonadati</taxon>
        <taxon>Bacteroidota</taxon>
        <taxon>Sphingobacteriia</taxon>
        <taxon>Sphingobacteriales</taxon>
        <taxon>Sphingobacteriaceae</taxon>
        <taxon>Pedobacter</taxon>
    </lineage>
</organism>
<evidence type="ECO:0000313" key="7">
    <source>
        <dbReference type="Proteomes" id="UP000192756"/>
    </source>
</evidence>
<reference evidence="7" key="1">
    <citation type="submission" date="2017-04" db="EMBL/GenBank/DDBJ databases">
        <authorList>
            <person name="Varghese N."/>
            <person name="Submissions S."/>
        </authorList>
    </citation>
    <scope>NUCLEOTIDE SEQUENCE [LARGE SCALE GENOMIC DNA]</scope>
    <source>
        <strain evidence="7">DSM 12126</strain>
    </source>
</reference>
<dbReference type="GO" id="GO:0003677">
    <property type="term" value="F:DNA binding"/>
    <property type="evidence" value="ECO:0007669"/>
    <property type="project" value="UniProtKB-KW"/>
</dbReference>
<evidence type="ECO:0000313" key="6">
    <source>
        <dbReference type="EMBL" id="SMC48285.1"/>
    </source>
</evidence>
<feature type="domain" description="HTH gntR-type" evidence="5">
    <location>
        <begin position="17"/>
        <end position="85"/>
    </location>
</feature>
<proteinExistence type="predicted"/>
<dbReference type="CDD" id="cd07377">
    <property type="entry name" value="WHTH_GntR"/>
    <property type="match status" value="1"/>
</dbReference>
<dbReference type="SUPFAM" id="SSF53822">
    <property type="entry name" value="Periplasmic binding protein-like I"/>
    <property type="match status" value="1"/>
</dbReference>
<protein>
    <submittedName>
        <fullName evidence="6">Transcriptional regulator, GntR family</fullName>
    </submittedName>
</protein>
<evidence type="ECO:0000259" key="5">
    <source>
        <dbReference type="PROSITE" id="PS50949"/>
    </source>
</evidence>
<dbReference type="RefSeq" id="WP_084237058.1">
    <property type="nucleotide sequence ID" value="NZ_FWXT01000001.1"/>
</dbReference>
<keyword evidence="2" id="KW-0238">DNA-binding</keyword>
<evidence type="ECO:0000256" key="3">
    <source>
        <dbReference type="ARBA" id="ARBA00023163"/>
    </source>
</evidence>
<evidence type="ECO:0000259" key="4">
    <source>
        <dbReference type="PROSITE" id="PS50206"/>
    </source>
</evidence>
<dbReference type="Pfam" id="PF13377">
    <property type="entry name" value="Peripla_BP_3"/>
    <property type="match status" value="1"/>
</dbReference>
<dbReference type="PROSITE" id="PS50206">
    <property type="entry name" value="RHODANESE_3"/>
    <property type="match status" value="1"/>
</dbReference>
<dbReference type="PROSITE" id="PS50949">
    <property type="entry name" value="HTH_GNTR"/>
    <property type="match status" value="1"/>
</dbReference>
<dbReference type="PANTHER" id="PTHR38445">
    <property type="entry name" value="HTH-TYPE TRANSCRIPTIONAL REPRESSOR YTRA"/>
    <property type="match status" value="1"/>
</dbReference>
<dbReference type="PANTHER" id="PTHR38445:SF10">
    <property type="entry name" value="GNTR-FAMILY TRANSCRIPTIONAL REGULATOR"/>
    <property type="match status" value="1"/>
</dbReference>
<dbReference type="InterPro" id="IPR028082">
    <property type="entry name" value="Peripla_BP_I"/>
</dbReference>
<dbReference type="InterPro" id="IPR036390">
    <property type="entry name" value="WH_DNA-bd_sf"/>
</dbReference>
<dbReference type="AlphaFoldDB" id="A0A1W1ZI94"/>
<evidence type="ECO:0000256" key="1">
    <source>
        <dbReference type="ARBA" id="ARBA00023015"/>
    </source>
</evidence>
<dbReference type="Gene3D" id="3.40.50.2300">
    <property type="match status" value="2"/>
</dbReference>
<dbReference type="Gene3D" id="1.10.10.10">
    <property type="entry name" value="Winged helix-like DNA-binding domain superfamily/Winged helix DNA-binding domain"/>
    <property type="match status" value="1"/>
</dbReference>
<dbReference type="SMART" id="SM00345">
    <property type="entry name" value="HTH_GNTR"/>
    <property type="match status" value="1"/>
</dbReference>